<dbReference type="Pfam" id="PF13676">
    <property type="entry name" value="TIR_2"/>
    <property type="match status" value="1"/>
</dbReference>
<comment type="caution">
    <text evidence="5">The sequence shown here is derived from an EMBL/GenBank/DDBJ whole genome shotgun (WGS) entry which is preliminary data.</text>
</comment>
<protein>
    <submittedName>
        <fullName evidence="5">Regulatory protein AfsR</fullName>
    </submittedName>
</protein>
<dbReference type="EMBL" id="MZGX01000005">
    <property type="protein sequence ID" value="OPX45117.1"/>
    <property type="molecule type" value="Genomic_DNA"/>
</dbReference>
<evidence type="ECO:0000313" key="5">
    <source>
        <dbReference type="EMBL" id="OPX45117.1"/>
    </source>
</evidence>
<dbReference type="InterPro" id="IPR006597">
    <property type="entry name" value="Sel1-like"/>
</dbReference>
<feature type="repeat" description="TPR" evidence="3">
    <location>
        <begin position="606"/>
        <end position="639"/>
    </location>
</feature>
<organism evidence="5 6">
    <name type="scientific">Ruminiclostridium hungatei</name>
    <name type="common">Clostridium hungatei</name>
    <dbReference type="NCBI Taxonomy" id="48256"/>
    <lineage>
        <taxon>Bacteria</taxon>
        <taxon>Bacillati</taxon>
        <taxon>Bacillota</taxon>
        <taxon>Clostridia</taxon>
        <taxon>Eubacteriales</taxon>
        <taxon>Oscillospiraceae</taxon>
        <taxon>Ruminiclostridium</taxon>
    </lineage>
</organism>
<dbReference type="InterPro" id="IPR011990">
    <property type="entry name" value="TPR-like_helical_dom_sf"/>
</dbReference>
<feature type="repeat" description="TPR" evidence="3">
    <location>
        <begin position="732"/>
        <end position="765"/>
    </location>
</feature>
<dbReference type="STRING" id="48256.CLHUN_10040"/>
<dbReference type="RefSeq" id="WP_080063459.1">
    <property type="nucleotide sequence ID" value="NZ_MZGX01000005.1"/>
</dbReference>
<feature type="repeat" description="TPR" evidence="3">
    <location>
        <begin position="816"/>
        <end position="849"/>
    </location>
</feature>
<dbReference type="SMART" id="SM00671">
    <property type="entry name" value="SEL1"/>
    <property type="match status" value="7"/>
</dbReference>
<evidence type="ECO:0000259" key="4">
    <source>
        <dbReference type="PROSITE" id="PS50104"/>
    </source>
</evidence>
<dbReference type="PANTHER" id="PTHR45641:SF1">
    <property type="entry name" value="AAA+ ATPASE DOMAIN-CONTAINING PROTEIN"/>
    <property type="match status" value="1"/>
</dbReference>
<dbReference type="Pfam" id="PF13424">
    <property type="entry name" value="TPR_12"/>
    <property type="match status" value="4"/>
</dbReference>
<dbReference type="Gene3D" id="3.40.50.300">
    <property type="entry name" value="P-loop containing nucleotide triphosphate hydrolases"/>
    <property type="match status" value="1"/>
</dbReference>
<feature type="domain" description="TIR" evidence="4">
    <location>
        <begin position="1"/>
        <end position="110"/>
    </location>
</feature>
<proteinExistence type="predicted"/>
<dbReference type="SUPFAM" id="SSF52200">
    <property type="entry name" value="Toll/Interleukin receptor TIR domain"/>
    <property type="match status" value="1"/>
</dbReference>
<dbReference type="AlphaFoldDB" id="A0A1V4SPE3"/>
<feature type="repeat" description="TPR" evidence="3">
    <location>
        <begin position="648"/>
        <end position="681"/>
    </location>
</feature>
<dbReference type="Gene3D" id="3.40.50.10140">
    <property type="entry name" value="Toll/interleukin-1 receptor homology (TIR) domain"/>
    <property type="match status" value="1"/>
</dbReference>
<dbReference type="SMART" id="SM00028">
    <property type="entry name" value="TPR"/>
    <property type="match status" value="8"/>
</dbReference>
<evidence type="ECO:0000256" key="3">
    <source>
        <dbReference type="PROSITE-ProRule" id="PRU00339"/>
    </source>
</evidence>
<dbReference type="PRINTS" id="PR00381">
    <property type="entry name" value="KINESINLIGHT"/>
</dbReference>
<gene>
    <name evidence="5" type="primary">afsR</name>
    <name evidence="5" type="ORF">CLHUN_10040</name>
</gene>
<evidence type="ECO:0000256" key="2">
    <source>
        <dbReference type="ARBA" id="ARBA00022803"/>
    </source>
</evidence>
<dbReference type="OrthoDB" id="9816462at2"/>
<name>A0A1V4SPE3_RUMHU</name>
<dbReference type="PROSITE" id="PS50104">
    <property type="entry name" value="TIR"/>
    <property type="match status" value="1"/>
</dbReference>
<dbReference type="Gene3D" id="1.25.40.10">
    <property type="entry name" value="Tetratricopeptide repeat domain"/>
    <property type="match status" value="3"/>
</dbReference>
<evidence type="ECO:0000313" key="6">
    <source>
        <dbReference type="Proteomes" id="UP000191554"/>
    </source>
</evidence>
<dbReference type="SUPFAM" id="SSF52540">
    <property type="entry name" value="P-loop containing nucleoside triphosphate hydrolases"/>
    <property type="match status" value="1"/>
</dbReference>
<dbReference type="PANTHER" id="PTHR45641">
    <property type="entry name" value="TETRATRICOPEPTIDE REPEAT PROTEIN (AFU_ORTHOLOGUE AFUA_6G03870)"/>
    <property type="match status" value="1"/>
</dbReference>
<keyword evidence="6" id="KW-1185">Reference proteome</keyword>
<dbReference type="InterPro" id="IPR000157">
    <property type="entry name" value="TIR_dom"/>
</dbReference>
<dbReference type="PROSITE" id="PS50005">
    <property type="entry name" value="TPR"/>
    <property type="match status" value="7"/>
</dbReference>
<keyword evidence="1" id="KW-0677">Repeat</keyword>
<keyword evidence="2 3" id="KW-0802">TPR repeat</keyword>
<sequence length="869" mass="98414">MWIAETLENNDYSTIIQAWDFKVGGSFVNDMNEAIKICKKVILVLSEKYLKSDYCIAEWQNFFVDDPIGKNTLIIPIRIDDVKPEGLLKARTYIDLCGITEAAEAAKILLEKVVNGSAKRKSRGFPGAVISFPGGLPFNNLPNRNIYFTGREKLLKSIESAFKQKKGAFLTQAISGLGGIGKTQIAIEYAYRYAGQYNCIWFINAESKETLFSDLLKFAENRCGADLEEATPDSVIEAVWTWTDGNSGWLFIFDNAEDYSMIVKYLPKNNAGQGNVLITSRNEFWDKTGSRAFKVDIYSEEEAVQFLHNRTGIENDDEKAKAMNKILGGLPLALEHAAAYIAENEITFAKYIEMFNKYKIRLLEQGLTKDEASITSTWQASIDKIGIEAARQLLYICSYYAPEKIHLDTLILGDEYLMQPLKNVVADELELNGIIHELRLYSLISISDRNLNILRLLQESVRHNAKHCTEYIECCFNHINKLMKGNNYGDKEGRDAARLLLPHALSVFNNVEGLDLQLDDIHTLCYNIAYSFSEFAMYTESVQFYNKALSIREKVLGAEHPYTATAYNNIARVYYSQGDYPKALELYKKALAIREKVLGAEHPDTATTYNNIAVVYYSQGDYPKASEWYNKALAIREEVLGAEHLDTAATYNNIAGVYYRHGDYPKALEWYKKALSIREKVLGAEHLDTAAIYNNIAVVYDSQGDYPKALEWYNKALAISEKVLGAEHPATADIYNNIAVVYYRQGDYPKALEWYKKALAIREKVLGAEHPDTAATYNNIAVVYYSQGDYPKALEWDKKALAIREKVLGAEHPDTATTYNNIAGVYSRQGDYPKALEWYNKALTIYEWKLGSEHPNTQMVKKNIQTLGQ</sequence>
<feature type="repeat" description="TPR" evidence="3">
    <location>
        <begin position="774"/>
        <end position="807"/>
    </location>
</feature>
<dbReference type="GO" id="GO:0007165">
    <property type="term" value="P:signal transduction"/>
    <property type="evidence" value="ECO:0007669"/>
    <property type="project" value="InterPro"/>
</dbReference>
<reference evidence="5 6" key="1">
    <citation type="submission" date="2017-03" db="EMBL/GenBank/DDBJ databases">
        <title>Genome sequence of Clostridium hungatei DSM 14427.</title>
        <authorList>
            <person name="Poehlein A."/>
            <person name="Daniel R."/>
        </authorList>
    </citation>
    <scope>NUCLEOTIDE SEQUENCE [LARGE SCALE GENOMIC DNA]</scope>
    <source>
        <strain evidence="5 6">DSM 14427</strain>
    </source>
</reference>
<evidence type="ECO:0000256" key="1">
    <source>
        <dbReference type="ARBA" id="ARBA00022737"/>
    </source>
</evidence>
<dbReference type="PROSITE" id="PS50293">
    <property type="entry name" value="TPR_REGION"/>
    <property type="match status" value="6"/>
</dbReference>
<feature type="repeat" description="TPR" evidence="3">
    <location>
        <begin position="690"/>
        <end position="723"/>
    </location>
</feature>
<dbReference type="InterPro" id="IPR027417">
    <property type="entry name" value="P-loop_NTPase"/>
</dbReference>
<dbReference type="Proteomes" id="UP000191554">
    <property type="component" value="Unassembled WGS sequence"/>
</dbReference>
<dbReference type="InterPro" id="IPR035897">
    <property type="entry name" value="Toll_tir_struct_dom_sf"/>
</dbReference>
<feature type="repeat" description="TPR" evidence="3">
    <location>
        <begin position="564"/>
        <end position="597"/>
    </location>
</feature>
<dbReference type="InterPro" id="IPR019734">
    <property type="entry name" value="TPR_rpt"/>
</dbReference>
<dbReference type="SUPFAM" id="SSF48452">
    <property type="entry name" value="TPR-like"/>
    <property type="match status" value="2"/>
</dbReference>
<accession>A0A1V4SPE3</accession>
<dbReference type="GO" id="GO:0043531">
    <property type="term" value="F:ADP binding"/>
    <property type="evidence" value="ECO:0007669"/>
    <property type="project" value="InterPro"/>
</dbReference>